<evidence type="ECO:0000313" key="1">
    <source>
        <dbReference type="EMBL" id="UPT22138.1"/>
    </source>
</evidence>
<dbReference type="PANTHER" id="PTHR43132">
    <property type="entry name" value="ARSENICAL RESISTANCE OPERON REPRESSOR ARSR-RELATED"/>
    <property type="match status" value="1"/>
</dbReference>
<reference evidence="1 2" key="1">
    <citation type="submission" date="2020-04" db="EMBL/GenBank/DDBJ databases">
        <title>Thermobifida alba genome sequencing and assembly.</title>
        <authorList>
            <person name="Luzics S."/>
            <person name="Horvath B."/>
            <person name="Nagy I."/>
            <person name="Toth A."/>
            <person name="Nagy I."/>
            <person name="Kukolya J."/>
        </authorList>
    </citation>
    <scope>NUCLEOTIDE SEQUENCE [LARGE SCALE GENOMIC DNA]</scope>
    <source>
        <strain evidence="1 2">DSM 43795</strain>
    </source>
</reference>
<dbReference type="InterPro" id="IPR011991">
    <property type="entry name" value="ArsR-like_HTH"/>
</dbReference>
<dbReference type="CDD" id="cd00090">
    <property type="entry name" value="HTH_ARSR"/>
    <property type="match status" value="1"/>
</dbReference>
<organism evidence="1 2">
    <name type="scientific">Thermobifida alba</name>
    <name type="common">Thermomonospora alba</name>
    <dbReference type="NCBI Taxonomy" id="53522"/>
    <lineage>
        <taxon>Bacteria</taxon>
        <taxon>Bacillati</taxon>
        <taxon>Actinomycetota</taxon>
        <taxon>Actinomycetes</taxon>
        <taxon>Streptosporangiales</taxon>
        <taxon>Nocardiopsidaceae</taxon>
        <taxon>Thermobifida</taxon>
    </lineage>
</organism>
<dbReference type="RefSeq" id="WP_248590626.1">
    <property type="nucleotide sequence ID" value="NZ_BAABEB010000005.1"/>
</dbReference>
<dbReference type="SUPFAM" id="SSF46785">
    <property type="entry name" value="Winged helix' DNA-binding domain"/>
    <property type="match status" value="1"/>
</dbReference>
<dbReference type="InterPro" id="IPR051011">
    <property type="entry name" value="Metal_resp_trans_reg"/>
</dbReference>
<keyword evidence="2" id="KW-1185">Reference proteome</keyword>
<name>A0ABY4L3A1_THEAE</name>
<dbReference type="InterPro" id="IPR036390">
    <property type="entry name" value="WH_DNA-bd_sf"/>
</dbReference>
<accession>A0ABY4L3A1</accession>
<dbReference type="PANTHER" id="PTHR43132:SF8">
    <property type="entry name" value="HTH-TYPE TRANSCRIPTIONAL REGULATOR KMTR"/>
    <property type="match status" value="1"/>
</dbReference>
<dbReference type="Gene3D" id="1.10.10.10">
    <property type="entry name" value="Winged helix-like DNA-binding domain superfamily/Winged helix DNA-binding domain"/>
    <property type="match status" value="1"/>
</dbReference>
<proteinExistence type="predicted"/>
<gene>
    <name evidence="1" type="ORF">FOF52_15155</name>
</gene>
<protein>
    <submittedName>
        <fullName evidence="1">Winged helix-turn-helix transcriptional regulator</fullName>
    </submittedName>
</protein>
<evidence type="ECO:0000313" key="2">
    <source>
        <dbReference type="Proteomes" id="UP000832041"/>
    </source>
</evidence>
<dbReference type="EMBL" id="CP051627">
    <property type="protein sequence ID" value="UPT22138.1"/>
    <property type="molecule type" value="Genomic_DNA"/>
</dbReference>
<sequence>MSTVRFTPDDIARIRFSSATYPAVEAFFAAELLHRLPYRPRPGSWTHYVRRRLATVPNVQAALERTVSLGGELVPLLYGNGDWEQARVVTQWPKRLHGPMEVLSEVLRSGIHRYWPSVRRLHSRAYRAARRVSAERGVAALLESTGEGVRWSSGSLFVDDGEEREVFCEGQGLVLTPSVFLTDRPRLFTWRKGDGRPPRCLLVFPVCPHGQAVNALTVDSAEVPEALCRLLGRTRAAVLASLTQGCSTLGLSRKLHISATTVSEHTSVLRSSGLITTTRASNSVRHLTTALGTTLLNATAQPQEMWCAKCEPQAGQLLGRPA</sequence>
<dbReference type="InterPro" id="IPR036388">
    <property type="entry name" value="WH-like_DNA-bd_sf"/>
</dbReference>
<dbReference type="Proteomes" id="UP000832041">
    <property type="component" value="Chromosome"/>
</dbReference>